<feature type="transmembrane region" description="Helical" evidence="6">
    <location>
        <begin position="12"/>
        <end position="36"/>
    </location>
</feature>
<comment type="subcellular location">
    <subcellularLocation>
        <location evidence="1">Membrane</location>
        <topology evidence="1">Multi-pass membrane protein</topology>
    </subcellularLocation>
</comment>
<comment type="similarity">
    <text evidence="2">Belongs to the TMEM144 family.</text>
</comment>
<proteinExistence type="inferred from homology"/>
<dbReference type="GO" id="GO:0015144">
    <property type="term" value="F:carbohydrate transmembrane transporter activity"/>
    <property type="evidence" value="ECO:0007669"/>
    <property type="project" value="InterPro"/>
</dbReference>
<keyword evidence="4 6" id="KW-1133">Transmembrane helix</keyword>
<accession>A0A915IIZ5</accession>
<keyword evidence="7" id="KW-1185">Reference proteome</keyword>
<dbReference type="InterPro" id="IPR010651">
    <property type="entry name" value="Sugar_transport"/>
</dbReference>
<evidence type="ECO:0000256" key="4">
    <source>
        <dbReference type="ARBA" id="ARBA00022989"/>
    </source>
</evidence>
<dbReference type="WBParaSite" id="nRc.2.0.1.t14152-RA">
    <property type="protein sequence ID" value="nRc.2.0.1.t14152-RA"/>
    <property type="gene ID" value="nRc.2.0.1.g14152"/>
</dbReference>
<evidence type="ECO:0000256" key="6">
    <source>
        <dbReference type="SAM" id="Phobius"/>
    </source>
</evidence>
<organism evidence="7 8">
    <name type="scientific">Romanomermis culicivorax</name>
    <name type="common">Nematode worm</name>
    <dbReference type="NCBI Taxonomy" id="13658"/>
    <lineage>
        <taxon>Eukaryota</taxon>
        <taxon>Metazoa</taxon>
        <taxon>Ecdysozoa</taxon>
        <taxon>Nematoda</taxon>
        <taxon>Enoplea</taxon>
        <taxon>Dorylaimia</taxon>
        <taxon>Mermithida</taxon>
        <taxon>Mermithoidea</taxon>
        <taxon>Mermithidae</taxon>
        <taxon>Romanomermis</taxon>
    </lineage>
</organism>
<dbReference type="PANTHER" id="PTHR16119">
    <property type="entry name" value="TRANSMEMBRANE PROTEIN 144"/>
    <property type="match status" value="1"/>
</dbReference>
<feature type="transmembrane region" description="Helical" evidence="6">
    <location>
        <begin position="345"/>
        <end position="366"/>
    </location>
</feature>
<feature type="transmembrane region" description="Helical" evidence="6">
    <location>
        <begin position="372"/>
        <end position="394"/>
    </location>
</feature>
<dbReference type="InterPro" id="IPR012435">
    <property type="entry name" value="TMEM144"/>
</dbReference>
<dbReference type="Proteomes" id="UP000887565">
    <property type="component" value="Unplaced"/>
</dbReference>
<evidence type="ECO:0000256" key="3">
    <source>
        <dbReference type="ARBA" id="ARBA00022692"/>
    </source>
</evidence>
<keyword evidence="5 6" id="KW-0472">Membrane</keyword>
<feature type="transmembrane region" description="Helical" evidence="6">
    <location>
        <begin position="276"/>
        <end position="297"/>
    </location>
</feature>
<dbReference type="OMA" id="SVWIISR"/>
<feature type="transmembrane region" description="Helical" evidence="6">
    <location>
        <begin position="403"/>
        <end position="423"/>
    </location>
</feature>
<protein>
    <submittedName>
        <fullName evidence="8">EamA domain-containing protein</fullName>
    </submittedName>
</protein>
<evidence type="ECO:0000313" key="7">
    <source>
        <dbReference type="Proteomes" id="UP000887565"/>
    </source>
</evidence>
<evidence type="ECO:0000256" key="5">
    <source>
        <dbReference type="ARBA" id="ARBA00023136"/>
    </source>
</evidence>
<dbReference type="AlphaFoldDB" id="A0A915IIZ5"/>
<feature type="transmembrane region" description="Helical" evidence="6">
    <location>
        <begin position="134"/>
        <end position="155"/>
    </location>
</feature>
<feature type="transmembrane region" description="Helical" evidence="6">
    <location>
        <begin position="176"/>
        <end position="199"/>
    </location>
</feature>
<reference evidence="8" key="1">
    <citation type="submission" date="2022-11" db="UniProtKB">
        <authorList>
            <consortium name="WormBaseParasite"/>
        </authorList>
    </citation>
    <scope>IDENTIFICATION</scope>
</reference>
<feature type="transmembrane region" description="Helical" evidence="6">
    <location>
        <begin position="309"/>
        <end position="333"/>
    </location>
</feature>
<evidence type="ECO:0000313" key="8">
    <source>
        <dbReference type="WBParaSite" id="nRc.2.0.1.t14152-RA"/>
    </source>
</evidence>
<dbReference type="GO" id="GO:0016020">
    <property type="term" value="C:membrane"/>
    <property type="evidence" value="ECO:0007669"/>
    <property type="project" value="UniProtKB-SubCell"/>
</dbReference>
<sequence length="426" mass="46719">NALSVWIISRTGIALAALFCSFPQLLAGWLCGRFGLFGTKIRLPNNESLNILGLLLSLFSAILYAFVKQNSSANVESVKGQWAMLKIAELVITKDHLNCQNQMTEGGSFSSRYFLLIRRRLKVNQFMTPDPSSVYVGFSACVVSTIFFGSGFVPLKKIELKDANALSVWIISRTGIALAALFCSFPQLLAGWLCGRFGLFGTKIRLPNNESLNILGLLLSLFSAILYAFVKQNSSANVESVKGQWAMLKIAELVITKDHLNCQNQMTEGGSFSSRAIVASILAGLFYGFCFVPVIYMQDNWADAPKSSIPYMFSFYCGAFATSTVLFAVYSLVMSEAAFVQSKTVVPSLLCGIFRVISQTAFFLAIENLSETVTFPIITRFPSIITTLWGIIVFKEIQGKRNFIIVLIAVIVTLIGGLCSGLSKLL</sequence>
<name>A0A915IIZ5_ROMCU</name>
<evidence type="ECO:0000256" key="1">
    <source>
        <dbReference type="ARBA" id="ARBA00004141"/>
    </source>
</evidence>
<evidence type="ECO:0000256" key="2">
    <source>
        <dbReference type="ARBA" id="ARBA00005731"/>
    </source>
</evidence>
<feature type="transmembrane region" description="Helical" evidence="6">
    <location>
        <begin position="48"/>
        <end position="67"/>
    </location>
</feature>
<keyword evidence="3 6" id="KW-0812">Transmembrane</keyword>
<dbReference type="PANTHER" id="PTHR16119:SF17">
    <property type="entry name" value="TRANSMEMBRANE PROTEIN 144"/>
    <property type="match status" value="1"/>
</dbReference>
<feature type="transmembrane region" description="Helical" evidence="6">
    <location>
        <begin position="211"/>
        <end position="230"/>
    </location>
</feature>
<dbReference type="Pfam" id="PF07857">
    <property type="entry name" value="TMEM144"/>
    <property type="match status" value="2"/>
</dbReference>